<gene>
    <name evidence="1" type="ORF">P0Y49_11540</name>
</gene>
<dbReference type="InterPro" id="IPR036187">
    <property type="entry name" value="DNA_mismatch_repair_MutS_sf"/>
</dbReference>
<proteinExistence type="predicted"/>
<evidence type="ECO:0000313" key="1">
    <source>
        <dbReference type="EMBL" id="WEK17427.1"/>
    </source>
</evidence>
<dbReference type="EMBL" id="CP119313">
    <property type="protein sequence ID" value="WEK17427.1"/>
    <property type="molecule type" value="Genomic_DNA"/>
</dbReference>
<dbReference type="SUPFAM" id="SSF48334">
    <property type="entry name" value="DNA repair protein MutS, domain III"/>
    <property type="match status" value="1"/>
</dbReference>
<dbReference type="AlphaFoldDB" id="A0AAJ5W6F7"/>
<sequence>MKFNMDNQTYKDLNIFSSSSDLDPLFNIFKLTNTIGGREKIHEMMSNPVADLSTLNSRKEAIKYYYDQNITLNLSREQLDVKRWGFNGATGDVYCSK</sequence>
<dbReference type="Gene3D" id="1.10.1420.10">
    <property type="match status" value="1"/>
</dbReference>
<accession>A0AAJ5W6F7</accession>
<reference evidence="1" key="1">
    <citation type="submission" date="2023-03" db="EMBL/GenBank/DDBJ databases">
        <title>Andean soil-derived lignocellulolytic bacterial consortium as a source of novel taxa and putative plastic-active enzymes.</title>
        <authorList>
            <person name="Diaz-Garcia L."/>
            <person name="Chuvochina M."/>
            <person name="Feuerriegel G."/>
            <person name="Bunk B."/>
            <person name="Sproer C."/>
            <person name="Streit W.R."/>
            <person name="Rodriguez L.M."/>
            <person name="Overmann J."/>
            <person name="Jimenez D.J."/>
        </authorList>
    </citation>
    <scope>NUCLEOTIDE SEQUENCE</scope>
    <source>
        <strain evidence="1">MAG 3858</strain>
    </source>
</reference>
<evidence type="ECO:0000313" key="2">
    <source>
        <dbReference type="Proteomes" id="UP001214530"/>
    </source>
</evidence>
<name>A0AAJ5W6F7_9SPHI</name>
<dbReference type="Proteomes" id="UP001214530">
    <property type="component" value="Chromosome"/>
</dbReference>
<protein>
    <submittedName>
        <fullName evidence="1">Uncharacterized protein</fullName>
    </submittedName>
</protein>
<organism evidence="1 2">
    <name type="scientific">Candidatus Pedobacter colombiensis</name>
    <dbReference type="NCBI Taxonomy" id="3121371"/>
    <lineage>
        <taxon>Bacteria</taxon>
        <taxon>Pseudomonadati</taxon>
        <taxon>Bacteroidota</taxon>
        <taxon>Sphingobacteriia</taxon>
        <taxon>Sphingobacteriales</taxon>
        <taxon>Sphingobacteriaceae</taxon>
        <taxon>Pedobacter</taxon>
    </lineage>
</organism>